<comment type="caution">
    <text evidence="1">The sequence shown here is derived from an EMBL/GenBank/DDBJ whole genome shotgun (WGS) entry which is preliminary data.</text>
</comment>
<evidence type="ECO:0000313" key="1">
    <source>
        <dbReference type="EMBL" id="KAL0123772.1"/>
    </source>
</evidence>
<organism evidence="1 2">
    <name type="scientific">Cardiocondyla obscurior</name>
    <dbReference type="NCBI Taxonomy" id="286306"/>
    <lineage>
        <taxon>Eukaryota</taxon>
        <taxon>Metazoa</taxon>
        <taxon>Ecdysozoa</taxon>
        <taxon>Arthropoda</taxon>
        <taxon>Hexapoda</taxon>
        <taxon>Insecta</taxon>
        <taxon>Pterygota</taxon>
        <taxon>Neoptera</taxon>
        <taxon>Endopterygota</taxon>
        <taxon>Hymenoptera</taxon>
        <taxon>Apocrita</taxon>
        <taxon>Aculeata</taxon>
        <taxon>Formicoidea</taxon>
        <taxon>Formicidae</taxon>
        <taxon>Myrmicinae</taxon>
        <taxon>Cardiocondyla</taxon>
    </lineage>
</organism>
<sequence>MLLCRVNRNQWVTPIGWYRNLRDVRQIHLPGIPAGVVRGAPPESAGAGGHNNVTIIANGARGSGVVFTTP</sequence>
<dbReference type="AlphaFoldDB" id="A0AAW2GBB8"/>
<dbReference type="Proteomes" id="UP001430953">
    <property type="component" value="Unassembled WGS sequence"/>
</dbReference>
<keyword evidence="2" id="KW-1185">Reference proteome</keyword>
<name>A0AAW2GBB8_9HYME</name>
<reference evidence="1 2" key="1">
    <citation type="submission" date="2023-03" db="EMBL/GenBank/DDBJ databases">
        <title>High recombination rates correlate with genetic variation in Cardiocondyla obscurior ants.</title>
        <authorList>
            <person name="Errbii M."/>
        </authorList>
    </citation>
    <scope>NUCLEOTIDE SEQUENCE [LARGE SCALE GENOMIC DNA]</scope>
    <source>
        <strain evidence="1">Alpha-2009</strain>
        <tissue evidence="1">Whole body</tissue>
    </source>
</reference>
<evidence type="ECO:0000313" key="2">
    <source>
        <dbReference type="Proteomes" id="UP001430953"/>
    </source>
</evidence>
<gene>
    <name evidence="1" type="ORF">PUN28_005941</name>
</gene>
<dbReference type="EMBL" id="JADYXP020000005">
    <property type="protein sequence ID" value="KAL0123772.1"/>
    <property type="molecule type" value="Genomic_DNA"/>
</dbReference>
<protein>
    <submittedName>
        <fullName evidence="1">Uncharacterized protein</fullName>
    </submittedName>
</protein>
<accession>A0AAW2GBB8</accession>
<proteinExistence type="predicted"/>